<dbReference type="RefSeq" id="WP_091365908.1">
    <property type="nucleotide sequence ID" value="NZ_FMZF01000003.1"/>
</dbReference>
<dbReference type="AlphaFoldDB" id="A0A1G6NSS5"/>
<evidence type="ECO:0000313" key="1">
    <source>
        <dbReference type="EMBL" id="SDC70337.1"/>
    </source>
</evidence>
<dbReference type="EMBL" id="FMZF01000003">
    <property type="protein sequence ID" value="SDC70337.1"/>
    <property type="molecule type" value="Genomic_DNA"/>
</dbReference>
<gene>
    <name evidence="1" type="ORF">SAMN05660690_2196</name>
</gene>
<proteinExistence type="predicted"/>
<reference evidence="2" key="1">
    <citation type="submission" date="2016-10" db="EMBL/GenBank/DDBJ databases">
        <authorList>
            <person name="Varghese N."/>
            <person name="Submissions S."/>
        </authorList>
    </citation>
    <scope>NUCLEOTIDE SEQUENCE [LARGE SCALE GENOMIC DNA]</scope>
    <source>
        <strain evidence="2">DSM 45421</strain>
    </source>
</reference>
<dbReference type="Proteomes" id="UP000199416">
    <property type="component" value="Unassembled WGS sequence"/>
</dbReference>
<dbReference type="OrthoDB" id="3782916at2"/>
<name>A0A1G6NSS5_9ACTN</name>
<evidence type="ECO:0000313" key="2">
    <source>
        <dbReference type="Proteomes" id="UP000199416"/>
    </source>
</evidence>
<accession>A0A1G6NSS5</accession>
<sequence length="430" mass="44676">MAGLGSGAAPRWWRRDADAARRRAAAAREAAAAAMLELDAALSDLPDAVAVAEERAEEAAAAGARGGRGSHSASAPDSLTRDWRDLSAHADAVIGHYLQALSNHDADAATESGPARQATAELGRAADALREVLAQVVRFREQYGAALTAASSARAGAARTVSAARDAVATAGAALAEATVAGLADPALDAALAEARTAAATAEAELAARHPGAAGAAAERARRTAASVTERARALPGRAADVRRGEASVRTRREALGTRHERLAPVMSELRRRYPLSAWADVERAPQRAAEALAEVDAALTGLHAALTAPVLDVPAAAALLARVRAAAGRVDDEVRAATGRLEQLDAVAADPRALLGDVQRALVDARRFLAGLPEERARRFRRTFEELARRLPPLEEAARAERPDVGAVLREATSIERGLAGLVRTARAD</sequence>
<organism evidence="1 2">
    <name type="scientific">Geodermatophilus telluris</name>
    <dbReference type="NCBI Taxonomy" id="1190417"/>
    <lineage>
        <taxon>Bacteria</taxon>
        <taxon>Bacillati</taxon>
        <taxon>Actinomycetota</taxon>
        <taxon>Actinomycetes</taxon>
        <taxon>Geodermatophilales</taxon>
        <taxon>Geodermatophilaceae</taxon>
        <taxon>Geodermatophilus</taxon>
    </lineage>
</organism>
<dbReference type="STRING" id="1190417.SAMN05660690_2196"/>
<keyword evidence="2" id="KW-1185">Reference proteome</keyword>
<protein>
    <submittedName>
        <fullName evidence="1">Uncharacterized protein</fullName>
    </submittedName>
</protein>